<comment type="caution">
    <text evidence="2">The sequence shown here is derived from an EMBL/GenBank/DDBJ whole genome shotgun (WGS) entry which is preliminary data.</text>
</comment>
<dbReference type="RefSeq" id="WP_323868845.1">
    <property type="nucleotide sequence ID" value="NZ_JACXBF010000193.1"/>
</dbReference>
<proteinExistence type="predicted"/>
<reference evidence="2" key="2">
    <citation type="journal article" date="2024" name="Toxins">
        <title>Genome Sequence Analysis of Native Xenorhabdus Strains Isolated from Entomopathogenic Nematodes in Argentina.</title>
        <authorList>
            <person name="Palma L."/>
            <person name="Frizzo L."/>
            <person name="Kaiser S."/>
            <person name="Berry C."/>
            <person name="Caballero P."/>
            <person name="Bode H.B."/>
            <person name="Del Valle E.E."/>
        </authorList>
    </citation>
    <scope>NUCLEOTIDE SEQUENCE</scope>
    <source>
        <strain evidence="2">M</strain>
    </source>
</reference>
<evidence type="ECO:0000313" key="2">
    <source>
        <dbReference type="EMBL" id="MBD2800524.1"/>
    </source>
</evidence>
<evidence type="ECO:0008006" key="3">
    <source>
        <dbReference type="Google" id="ProtNLM"/>
    </source>
</evidence>
<feature type="chain" id="PRO_5044002943" description="Lipoprotein" evidence="1">
    <location>
        <begin position="20"/>
        <end position="295"/>
    </location>
</feature>
<keyword evidence="1" id="KW-0732">Signal</keyword>
<protein>
    <recommendedName>
        <fullName evidence="3">Lipoprotein</fullName>
    </recommendedName>
</protein>
<sequence>MKVFLKLGILSSAVLCLTACDLFDQDSKKNEFYYSNPTKGSITFKVDNKDYTLEPGAIGSVKLSPGMHSIQGSQGDKFDFMVFEQNKGGILNPNNYVYYTLSEWYVVKGHKPPASYKTYNVIINGHELDMPLRSNSATVIDGALFNCQFPLGKPFPEEVTINDKTTTSSVKTKCFDKQELLGYFASEYNEDLTTSFDEDENNNTVNMTFDYTIPKPEFKQANVQKEAEKLVSFLTQINESSNSDIHDKLNKAFHQSMIDFSDRYDSEKTNVAENEYRNQFIHQVSDFRGYGILPK</sequence>
<evidence type="ECO:0000256" key="1">
    <source>
        <dbReference type="SAM" id="SignalP"/>
    </source>
</evidence>
<dbReference type="AlphaFoldDB" id="A0AAW3YTY1"/>
<feature type="signal peptide" evidence="1">
    <location>
        <begin position="1"/>
        <end position="19"/>
    </location>
</feature>
<organism evidence="2">
    <name type="scientific">Xenorhabdus szentirmaii</name>
    <dbReference type="NCBI Taxonomy" id="290112"/>
    <lineage>
        <taxon>Bacteria</taxon>
        <taxon>Pseudomonadati</taxon>
        <taxon>Pseudomonadota</taxon>
        <taxon>Gammaproteobacteria</taxon>
        <taxon>Enterobacterales</taxon>
        <taxon>Morganellaceae</taxon>
        <taxon>Xenorhabdus</taxon>
    </lineage>
</organism>
<reference evidence="2" key="1">
    <citation type="submission" date="2020-09" db="EMBL/GenBank/DDBJ databases">
        <authorList>
            <person name="Palma L."/>
            <person name="Caballero P."/>
            <person name="Berry C."/>
            <person name="Del Valle E."/>
        </authorList>
    </citation>
    <scope>NUCLEOTIDE SEQUENCE</scope>
    <source>
        <strain evidence="2">M</strain>
    </source>
</reference>
<name>A0AAW3YTY1_9GAMM</name>
<accession>A0AAW3YTY1</accession>
<dbReference type="Proteomes" id="UP001193920">
    <property type="component" value="Unassembled WGS sequence"/>
</dbReference>
<dbReference type="EMBL" id="JACXBF010000193">
    <property type="protein sequence ID" value="MBD2800524.1"/>
    <property type="molecule type" value="Genomic_DNA"/>
</dbReference>
<gene>
    <name evidence="2" type="ORF">ID854_08645</name>
</gene>